<proteinExistence type="inferred from homology"/>
<sequence>MCLRGPTRKQTSKLSRYPGDSLTKTLSPFEEFAATMRLTATALVLLSTILLIRAQALGPRLRRPERLHNAEQLSNYLKELQEYYSVHGRGRYGKRQMHIADASVIFREVPLNEHNLNEDPLWKNLANTLNN</sequence>
<protein>
    <recommendedName>
        <fullName evidence="6">Neuropeptide F</fullName>
    </recommendedName>
</protein>
<evidence type="ECO:0000256" key="3">
    <source>
        <dbReference type="ARBA" id="ARBA00022525"/>
    </source>
</evidence>
<keyword evidence="3" id="KW-0964">Secreted</keyword>
<gene>
    <name evidence="4" type="ORF">JYU34_000943</name>
</gene>
<evidence type="ECO:0000313" key="5">
    <source>
        <dbReference type="Proteomes" id="UP000823941"/>
    </source>
</evidence>
<evidence type="ECO:0000313" key="4">
    <source>
        <dbReference type="EMBL" id="KAG7312626.1"/>
    </source>
</evidence>
<keyword evidence="5" id="KW-1185">Reference proteome</keyword>
<comment type="similarity">
    <text evidence="2">Belongs to the NPY family.</text>
</comment>
<evidence type="ECO:0000256" key="2">
    <source>
        <dbReference type="ARBA" id="ARBA00010022"/>
    </source>
</evidence>
<accession>A0ABQ7R5P3</accession>
<organism evidence="4 5">
    <name type="scientific">Plutella xylostella</name>
    <name type="common">Diamondback moth</name>
    <name type="synonym">Plutella maculipennis</name>
    <dbReference type="NCBI Taxonomy" id="51655"/>
    <lineage>
        <taxon>Eukaryota</taxon>
        <taxon>Metazoa</taxon>
        <taxon>Ecdysozoa</taxon>
        <taxon>Arthropoda</taxon>
        <taxon>Hexapoda</taxon>
        <taxon>Insecta</taxon>
        <taxon>Pterygota</taxon>
        <taxon>Neoptera</taxon>
        <taxon>Endopterygota</taxon>
        <taxon>Lepidoptera</taxon>
        <taxon>Glossata</taxon>
        <taxon>Ditrysia</taxon>
        <taxon>Yponomeutoidea</taxon>
        <taxon>Plutellidae</taxon>
        <taxon>Plutella</taxon>
    </lineage>
</organism>
<evidence type="ECO:0000256" key="1">
    <source>
        <dbReference type="ARBA" id="ARBA00004613"/>
    </source>
</evidence>
<dbReference type="InterPro" id="IPR001955">
    <property type="entry name" value="Pancreatic_hormone-like"/>
</dbReference>
<dbReference type="Pfam" id="PF00159">
    <property type="entry name" value="Hormone_3"/>
    <property type="match status" value="1"/>
</dbReference>
<dbReference type="EMBL" id="JAHIBW010000002">
    <property type="protein sequence ID" value="KAG7312626.1"/>
    <property type="molecule type" value="Genomic_DNA"/>
</dbReference>
<name>A0ABQ7R5P3_PLUXY</name>
<dbReference type="Proteomes" id="UP000823941">
    <property type="component" value="Chromosome 2"/>
</dbReference>
<reference evidence="4 5" key="1">
    <citation type="submission" date="2021-06" db="EMBL/GenBank/DDBJ databases">
        <title>A haploid diamondback moth (Plutella xylostella L.) genome assembly resolves 31 chromosomes and identifies a diamide resistance mutation.</title>
        <authorList>
            <person name="Ward C.M."/>
            <person name="Perry K.D."/>
            <person name="Baker G."/>
            <person name="Powis K."/>
            <person name="Heckel D.G."/>
            <person name="Baxter S.W."/>
        </authorList>
    </citation>
    <scope>NUCLEOTIDE SEQUENCE [LARGE SCALE GENOMIC DNA]</scope>
    <source>
        <strain evidence="4 5">LV</strain>
        <tissue evidence="4">Single pupa</tissue>
    </source>
</reference>
<dbReference type="PROSITE" id="PS50276">
    <property type="entry name" value="PANCREATIC_HORMONE_2"/>
    <property type="match status" value="1"/>
</dbReference>
<comment type="caution">
    <text evidence="4">The sequence shown here is derived from an EMBL/GenBank/DDBJ whole genome shotgun (WGS) entry which is preliminary data.</text>
</comment>
<evidence type="ECO:0008006" key="6">
    <source>
        <dbReference type="Google" id="ProtNLM"/>
    </source>
</evidence>
<comment type="subcellular location">
    <subcellularLocation>
        <location evidence="1">Secreted</location>
    </subcellularLocation>
</comment>